<gene>
    <name evidence="2" type="primary">sdhA_1</name>
    <name evidence="2" type="ORF">Llan_1483</name>
</gene>
<dbReference type="EMBL" id="LNYI01000028">
    <property type="protein sequence ID" value="KTD22220.1"/>
    <property type="molecule type" value="Genomic_DNA"/>
</dbReference>
<dbReference type="OrthoDB" id="5647347at2"/>
<sequence>MIEYLRRLWGLGGLIDGFKERDIARLLKNLREKILTTLQQTYFSHYAKPFFAVVNSEGEPFTDFANEPKQIIQIKQLLNAIYHAQLAFKDLQSVNLSNINELFEDVGKSWEALDHAYKASQLITHLDIDFNEILGSEIKQQVIQIFAQIIKHTDKNTNAAVEFTSALKDNADWFQIITRVKAHIDKHTRSTAGLTSSLKDYPVGYNAGWFSGVAIDQMRPNGGNYDYDFLAHFGAVLPGYIQQLTLKLQEFAPQISTYQPTIDKAKLGDLQESAFKLLKSIENLQSGDIFISFKALNYIKIIRHIFTLSMSTLEQIGYMNESSQEVVRYNLGQLKHVYLPALFALVDRLEDQALLRPGTLTTPLMNQIKPWYELLGVYASTIVNFSAKGKELLTLDDSRFNEARLEQTRQRISTAQWDLTKHNIAEQALNDFFEVIEDSSFAGYSLLNLPKEDKQFLANKYQFLHPYMKIIAPELANLILRDLSEENTWGRQIVRPWHWIKRQAGPLALTTLIAIKAKLQTELSKDKATHLFHIKLNKDILRFVEESEKHVCPYSGELPDATFNEAKILGIDPTSSVQRLAFRQTPAGFSLSNPDDLTLEQARKLHAYHKTQHLKLIRAQGAWNKFIKLLAHENVYSGENIELLLYGEDINSARKAKLLRLYRQFQPYFLKSFTDSDRAKAQDQAIIASLSEKPLLMTRAPKANLATAHFFTQQRIDLVNALFISLEPFKTVHAKKAKIYAKVAEKKYISEVNATILSPDYTTNPRAHFALKHTEYSKTIAEYRASLIRLLGDDYDLSLMSITSFDKLDTSKLDKKPYLIKDDQGKYQIWGYKENKWQLTDIGDLEIDFAWKEGQTVFISPKDEIYSTLKKAHTRLLDVFGKTFKERCIPAATGIPFPELMDQKTALIEPKQVIGIKRIFNSLYHLENVCLELEKLDDHSIKLVYLRHLLLVKGHAQELLELAKELATDPHFSLLATELKDKALMVYKTFMEQKETYAVDSEEVHLPEPQYEGKKIKYGSLWHTLHTFMLVPEHIEATLHNQPLSAESKLRVNTRTKQITINIERIIEDSNSYFKLFLDSPTMYSLYKELQQKLNDFTTTSRTAVLSHLEELNTDLFVRMLIEADQWEDKLGLTPGLLAGPLKALLDEFYKGLLDPLKLGSQDHIYFISTLVPICHRIEAALARQKAAQRRLLPPELAHVKVLTHELDTRNYNLPNVSLRDRYVLIKNLFDAINKYNDIVHGHSSLSPLAISVVEKRLAKLYKAAAPILNEAYKELRLAPEPVDKKDKTIETFLRDSLKQSIADRTIQPEQDPAIVTFVNIAPRSGEKSDPTSSEPSATTGNTPQEAKDSTTSIVKLVNAVLLHYKGLQHSTQFEIDTTEERIAYLEKLKIKQQEASKKFIAEYTKKAYEKQFKALTSRYIGLLHMRDEYNQALKTYLKAETDMILRQAQDAQDIDKAVVMLLEAATKRFDRANFAKYQQLEAIRACLSQFDTYFTDVQPLVNKGEAFFENKTTLLKKIDIITELKRIAGSDKSVDDRIEAIKTAITTKTKINEVSFQVDMLAHQHYDTLTFAWLAQCIVSLLSTLGIYTPKDKALTERLQRAVENPSSLGLYRFGWFSRRNDDARTYELPPPILPDSDHEDPHPVGLSSV</sequence>
<dbReference type="STRING" id="45067.Llan_1483"/>
<dbReference type="RefSeq" id="WP_028372630.1">
    <property type="nucleotide sequence ID" value="NZ_CAAAJD010000003.1"/>
</dbReference>
<evidence type="ECO:0000313" key="3">
    <source>
        <dbReference type="Proteomes" id="UP000054869"/>
    </source>
</evidence>
<evidence type="ECO:0000313" key="2">
    <source>
        <dbReference type="EMBL" id="KTD22220.1"/>
    </source>
</evidence>
<dbReference type="eggNOG" id="COG1511">
    <property type="taxonomic scope" value="Bacteria"/>
</dbReference>
<accession>A0A0W0VQ38</accession>
<name>A0A0W0VQ38_9GAMM</name>
<proteinExistence type="predicted"/>
<keyword evidence="3" id="KW-1185">Reference proteome</keyword>
<dbReference type="PATRIC" id="fig|45067.4.peg.1553"/>
<reference evidence="2 3" key="1">
    <citation type="submission" date="2015-11" db="EMBL/GenBank/DDBJ databases">
        <title>Genomic analysis of 38 Legionella species identifies large and diverse effector repertoires.</title>
        <authorList>
            <person name="Burstein D."/>
            <person name="Amaro F."/>
            <person name="Zusman T."/>
            <person name="Lifshitz Z."/>
            <person name="Cohen O."/>
            <person name="Gilbert J.A."/>
            <person name="Pupko T."/>
            <person name="Shuman H.A."/>
            <person name="Segal G."/>
        </authorList>
    </citation>
    <scope>NUCLEOTIDE SEQUENCE [LARGE SCALE GENOMIC DNA]</scope>
    <source>
        <strain evidence="2 3">ATCC 49751</strain>
    </source>
</reference>
<comment type="caution">
    <text evidence="2">The sequence shown here is derived from an EMBL/GenBank/DDBJ whole genome shotgun (WGS) entry which is preliminary data.</text>
</comment>
<evidence type="ECO:0000256" key="1">
    <source>
        <dbReference type="SAM" id="MobiDB-lite"/>
    </source>
</evidence>
<feature type="region of interest" description="Disordered" evidence="1">
    <location>
        <begin position="1324"/>
        <end position="1350"/>
    </location>
</feature>
<dbReference type="Proteomes" id="UP000054869">
    <property type="component" value="Unassembled WGS sequence"/>
</dbReference>
<feature type="compositionally biased region" description="Polar residues" evidence="1">
    <location>
        <begin position="1331"/>
        <end position="1350"/>
    </location>
</feature>
<organism evidence="2 3">
    <name type="scientific">Legionella lansingensis</name>
    <dbReference type="NCBI Taxonomy" id="45067"/>
    <lineage>
        <taxon>Bacteria</taxon>
        <taxon>Pseudomonadati</taxon>
        <taxon>Pseudomonadota</taxon>
        <taxon>Gammaproteobacteria</taxon>
        <taxon>Legionellales</taxon>
        <taxon>Legionellaceae</taxon>
        <taxon>Legionella</taxon>
    </lineage>
</organism>
<feature type="region of interest" description="Disordered" evidence="1">
    <location>
        <begin position="1629"/>
        <end position="1651"/>
    </location>
</feature>
<protein>
    <submittedName>
        <fullName evidence="2">SdhA, substrate of the Dot/Icm system</fullName>
    </submittedName>
</protein>